<evidence type="ECO:0000313" key="4">
    <source>
        <dbReference type="EMBL" id="EDP52308.1"/>
    </source>
</evidence>
<protein>
    <submittedName>
        <fullName evidence="4">Rhamnogalacturonan acetylesterase, putative</fullName>
    </submittedName>
</protein>
<keyword evidence="5" id="KW-1185">Reference proteome</keyword>
<dbReference type="OrthoDB" id="2141316at2759"/>
<dbReference type="PhylomeDB" id="B0XZX6"/>
<dbReference type="Gene3D" id="3.40.50.1110">
    <property type="entry name" value="SGNH hydrolase"/>
    <property type="match status" value="1"/>
</dbReference>
<dbReference type="EMBL" id="DS499596">
    <property type="protein sequence ID" value="EDP52308.1"/>
    <property type="molecule type" value="Genomic_DNA"/>
</dbReference>
<evidence type="ECO:0000313" key="5">
    <source>
        <dbReference type="Proteomes" id="UP000001699"/>
    </source>
</evidence>
<evidence type="ECO:0000256" key="3">
    <source>
        <dbReference type="SAM" id="SignalP"/>
    </source>
</evidence>
<name>B0XZX6_ASPFC</name>
<feature type="signal peptide" evidence="3">
    <location>
        <begin position="1"/>
        <end position="18"/>
    </location>
</feature>
<comment type="similarity">
    <text evidence="1">Belongs to the 'GDSL' lipolytic enzyme family.</text>
</comment>
<dbReference type="InterPro" id="IPR001087">
    <property type="entry name" value="GDSL"/>
</dbReference>
<dbReference type="AlphaFoldDB" id="B0XZX6"/>
<dbReference type="InterPro" id="IPR036514">
    <property type="entry name" value="SGNH_hydro_sf"/>
</dbReference>
<dbReference type="GO" id="GO:0016788">
    <property type="term" value="F:hydrolase activity, acting on ester bonds"/>
    <property type="evidence" value="ECO:0007669"/>
    <property type="project" value="InterPro"/>
</dbReference>
<reference evidence="4 5" key="1">
    <citation type="journal article" date="2008" name="PLoS Genet.">
        <title>Genomic islands in the pathogenic filamentous fungus Aspergillus fumigatus.</title>
        <authorList>
            <person name="Fedorova N.D."/>
            <person name="Khaldi N."/>
            <person name="Joardar V.S."/>
            <person name="Maiti R."/>
            <person name="Amedeo P."/>
            <person name="Anderson M.J."/>
            <person name="Crabtree J."/>
            <person name="Silva J.C."/>
            <person name="Badger J.H."/>
            <person name="Albarraq A."/>
            <person name="Angiuoli S."/>
            <person name="Bussey H."/>
            <person name="Bowyer P."/>
            <person name="Cotty P.J."/>
            <person name="Dyer P.S."/>
            <person name="Egan A."/>
            <person name="Galens K."/>
            <person name="Fraser-Liggett C.M."/>
            <person name="Haas B.J."/>
            <person name="Inman J.M."/>
            <person name="Kent R."/>
            <person name="Lemieux S."/>
            <person name="Malavazi I."/>
            <person name="Orvis J."/>
            <person name="Roemer T."/>
            <person name="Ronning C.M."/>
            <person name="Sundaram J.P."/>
            <person name="Sutton G."/>
            <person name="Turner G."/>
            <person name="Venter J.C."/>
            <person name="White O.R."/>
            <person name="Whitty B.R."/>
            <person name="Youngman P."/>
            <person name="Wolfe K.H."/>
            <person name="Goldman G.H."/>
            <person name="Wortman J.R."/>
            <person name="Jiang B."/>
            <person name="Denning D.W."/>
            <person name="Nierman W.C."/>
        </authorList>
    </citation>
    <scope>NUCLEOTIDE SEQUENCE [LARGE SCALE GENOMIC DNA]</scope>
    <source>
        <strain evidence="5">CBS 144.89 / FGSC A1163 / CEA10</strain>
    </source>
</reference>
<proteinExistence type="inferred from homology"/>
<dbReference type="Proteomes" id="UP000001699">
    <property type="component" value="Unassembled WGS sequence"/>
</dbReference>
<dbReference type="InterPro" id="IPR037459">
    <property type="entry name" value="RhgT-like"/>
</dbReference>
<feature type="chain" id="PRO_5002758082" evidence="3">
    <location>
        <begin position="19"/>
        <end position="271"/>
    </location>
</feature>
<dbReference type="PANTHER" id="PTHR43695">
    <property type="entry name" value="PUTATIVE (AFU_ORTHOLOGUE AFUA_2G17250)-RELATED"/>
    <property type="match status" value="1"/>
</dbReference>
<organism evidence="4 5">
    <name type="scientific">Aspergillus fumigatus (strain CBS 144.89 / FGSC A1163 / CEA10)</name>
    <name type="common">Neosartorya fumigata</name>
    <dbReference type="NCBI Taxonomy" id="451804"/>
    <lineage>
        <taxon>Eukaryota</taxon>
        <taxon>Fungi</taxon>
        <taxon>Dikarya</taxon>
        <taxon>Ascomycota</taxon>
        <taxon>Pezizomycotina</taxon>
        <taxon>Eurotiomycetes</taxon>
        <taxon>Eurotiomycetidae</taxon>
        <taxon>Eurotiales</taxon>
        <taxon>Aspergillaceae</taxon>
        <taxon>Aspergillus</taxon>
        <taxon>Aspergillus subgen. Fumigati</taxon>
    </lineage>
</organism>
<gene>
    <name evidence="4" type="ORF">AFUB_034720</name>
</gene>
<dbReference type="Pfam" id="PF00657">
    <property type="entry name" value="Lipase_GDSL"/>
    <property type="match status" value="1"/>
</dbReference>
<dbReference type="VEuPathDB" id="FungiDB:AFUB_034720"/>
<dbReference type="PANTHER" id="PTHR43695:SF1">
    <property type="entry name" value="RHAMNOGALACTURONAN ACETYLESTERASE"/>
    <property type="match status" value="1"/>
</dbReference>
<accession>B0XZX6</accession>
<evidence type="ECO:0000256" key="2">
    <source>
        <dbReference type="ARBA" id="ARBA00022801"/>
    </source>
</evidence>
<dbReference type="HOGENOM" id="CLU_065859_0_0_1"/>
<keyword evidence="2" id="KW-0378">Hydrolase</keyword>
<sequence>MKCFAFLSALALFPGTLSATIYMAGDSTMAKGGGGSGTDGKSQGKSPFARYIYNALVKTGWGLHIAPFVSGTVSNQAVAGRSARSYTREQRFQAIADVLKPGDYVVIEFGHNDGGSLRTDNGRTDCPGSGDETCTTTFNGVTETVFTFPKYLQDAAKMFQSKQAKVVISSQTPNNPWETGTFSYTPSRFVELAKLAAQRAGVDYVDHGAYVADMYKSLGKTTVDSFFPNDHTHTSSTGAEVVAQAFLKAVVCSGARLKEVLTTTNFPGKCL</sequence>
<evidence type="ECO:0000256" key="1">
    <source>
        <dbReference type="ARBA" id="ARBA00008668"/>
    </source>
</evidence>
<keyword evidence="3" id="KW-0732">Signal</keyword>
<dbReference type="SUPFAM" id="SSF52266">
    <property type="entry name" value="SGNH hydrolase"/>
    <property type="match status" value="1"/>
</dbReference>